<evidence type="ECO:0000313" key="2">
    <source>
        <dbReference type="EMBL" id="SDP74183.1"/>
    </source>
</evidence>
<evidence type="ECO:0000256" key="1">
    <source>
        <dbReference type="SAM" id="Phobius"/>
    </source>
</evidence>
<dbReference type="RefSeq" id="WP_133794181.1">
    <property type="nucleotide sequence ID" value="NZ_FNDV01000001.1"/>
</dbReference>
<keyword evidence="1" id="KW-1133">Transmembrane helix</keyword>
<accession>A0A1H0V727</accession>
<reference evidence="3" key="1">
    <citation type="submission" date="2016-10" db="EMBL/GenBank/DDBJ databases">
        <authorList>
            <person name="Varghese N."/>
            <person name="Submissions S."/>
        </authorList>
    </citation>
    <scope>NUCLEOTIDE SEQUENCE [LARGE SCALE GENOMIC DNA]</scope>
    <source>
        <strain evidence="3">IBRC-M 10655</strain>
    </source>
</reference>
<sequence>MPGEDSPSWRLTSAEKRKGVFASLEIVSALAGPLGPLALWAFEYLYDRRDLIFTQSGMPVQAFTARGAPLRLGSLDDRGSSQLGSLSINPALTPAARALGLRAGDPVSVVVSGHRFVQGRSGLVIPARIGSPLTVAVPRGSYSLSAFGGTRNSLFTLADPYTGVSGTTVQVGQHSSLDLPLRSRITAVSASPGKPDYSTFFATKPQVTRPAATTDFKKLLATRPQPTRPATTNFGKLVANQQASIARQTPQPCVWCRQAIPDDQRYLHILGCPSRPAAQQPSRPETLWDRILRFIDEF</sequence>
<organism evidence="2 3">
    <name type="scientific">Actinokineospora alba</name>
    <dbReference type="NCBI Taxonomy" id="504798"/>
    <lineage>
        <taxon>Bacteria</taxon>
        <taxon>Bacillati</taxon>
        <taxon>Actinomycetota</taxon>
        <taxon>Actinomycetes</taxon>
        <taxon>Pseudonocardiales</taxon>
        <taxon>Pseudonocardiaceae</taxon>
        <taxon>Actinokineospora</taxon>
    </lineage>
</organism>
<dbReference type="AlphaFoldDB" id="A0A1H0V727"/>
<evidence type="ECO:0000313" key="3">
    <source>
        <dbReference type="Proteomes" id="UP000199651"/>
    </source>
</evidence>
<feature type="transmembrane region" description="Helical" evidence="1">
    <location>
        <begin position="20"/>
        <end position="42"/>
    </location>
</feature>
<dbReference type="STRING" id="504798.SAMN05421871_101807"/>
<dbReference type="Proteomes" id="UP000199651">
    <property type="component" value="Unassembled WGS sequence"/>
</dbReference>
<proteinExistence type="predicted"/>
<dbReference type="OrthoDB" id="3504544at2"/>
<name>A0A1H0V727_9PSEU</name>
<protein>
    <submittedName>
        <fullName evidence="2">Uncharacterized protein</fullName>
    </submittedName>
</protein>
<keyword evidence="3" id="KW-1185">Reference proteome</keyword>
<keyword evidence="1" id="KW-0472">Membrane</keyword>
<keyword evidence="1" id="KW-0812">Transmembrane</keyword>
<dbReference type="EMBL" id="FNJB01000013">
    <property type="protein sequence ID" value="SDP74183.1"/>
    <property type="molecule type" value="Genomic_DNA"/>
</dbReference>
<gene>
    <name evidence="2" type="ORF">SAMN05192558_11353</name>
</gene>